<dbReference type="CDD" id="cd06416">
    <property type="entry name" value="GH25_Lys1-like"/>
    <property type="match status" value="1"/>
</dbReference>
<dbReference type="OrthoDB" id="25039at2759"/>
<organism evidence="4 5">
    <name type="scientific">Steinernema carpocapsae</name>
    <name type="common">Entomopathogenic nematode</name>
    <dbReference type="NCBI Taxonomy" id="34508"/>
    <lineage>
        <taxon>Eukaryota</taxon>
        <taxon>Metazoa</taxon>
        <taxon>Ecdysozoa</taxon>
        <taxon>Nematoda</taxon>
        <taxon>Chromadorea</taxon>
        <taxon>Rhabditida</taxon>
        <taxon>Tylenchina</taxon>
        <taxon>Panagrolaimomorpha</taxon>
        <taxon>Strongyloidoidea</taxon>
        <taxon>Steinernematidae</taxon>
        <taxon>Steinernema</taxon>
    </lineage>
</organism>
<evidence type="ECO:0008006" key="6">
    <source>
        <dbReference type="Google" id="ProtNLM"/>
    </source>
</evidence>
<evidence type="ECO:0000313" key="5">
    <source>
        <dbReference type="Proteomes" id="UP000298663"/>
    </source>
</evidence>
<dbReference type="InterPro" id="IPR017853">
    <property type="entry name" value="GH"/>
</dbReference>
<dbReference type="GO" id="GO:0016998">
    <property type="term" value="P:cell wall macromolecule catabolic process"/>
    <property type="evidence" value="ECO:0007669"/>
    <property type="project" value="InterPro"/>
</dbReference>
<dbReference type="GO" id="GO:0007165">
    <property type="term" value="P:signal transduction"/>
    <property type="evidence" value="ECO:0007669"/>
    <property type="project" value="TreeGrafter"/>
</dbReference>
<evidence type="ECO:0000313" key="4">
    <source>
        <dbReference type="EMBL" id="TKR68558.1"/>
    </source>
</evidence>
<dbReference type="GO" id="GO:0045087">
    <property type="term" value="P:innate immune response"/>
    <property type="evidence" value="ECO:0007669"/>
    <property type="project" value="TreeGrafter"/>
</dbReference>
<dbReference type="Gene3D" id="3.20.20.80">
    <property type="entry name" value="Glycosidases"/>
    <property type="match status" value="1"/>
</dbReference>
<dbReference type="PANTHER" id="PTHR23208:SF36">
    <property type="entry name" value="LYSOZYME-RELATED"/>
    <property type="match status" value="1"/>
</dbReference>
<dbReference type="EMBL" id="AZBU02000008">
    <property type="protein sequence ID" value="TKR68558.1"/>
    <property type="molecule type" value="Genomic_DNA"/>
</dbReference>
<proteinExistence type="inferred from homology"/>
<dbReference type="PANTHER" id="PTHR23208">
    <property type="entry name" value="LYSOZYME PROTEIN"/>
    <property type="match status" value="1"/>
</dbReference>
<keyword evidence="5" id="KW-1185">Reference proteome</keyword>
<accession>A0A4U5MH10</accession>
<feature type="chain" id="PRO_5020275969" description="Lysozyme" evidence="3">
    <location>
        <begin position="17"/>
        <end position="270"/>
    </location>
</feature>
<comment type="caution">
    <text evidence="4">The sequence shown here is derived from an EMBL/GenBank/DDBJ whole genome shotgun (WGS) entry which is preliminary data.</text>
</comment>
<dbReference type="AlphaFoldDB" id="A0A4U5MH10"/>
<dbReference type="InterPro" id="IPR051595">
    <property type="entry name" value="GH25_Enzymes"/>
</dbReference>
<dbReference type="SUPFAM" id="SSF51445">
    <property type="entry name" value="(Trans)glycosidases"/>
    <property type="match status" value="1"/>
</dbReference>
<feature type="signal peptide" evidence="3">
    <location>
        <begin position="1"/>
        <end position="16"/>
    </location>
</feature>
<protein>
    <recommendedName>
        <fullName evidence="6">Lysozyme</fullName>
    </recommendedName>
</protein>
<comment type="similarity">
    <text evidence="1">Belongs to the glycosyl hydrolase 25 family.</text>
</comment>
<gene>
    <name evidence="4" type="ORF">L596_024522</name>
</gene>
<dbReference type="GO" id="GO:0009253">
    <property type="term" value="P:peptidoglycan catabolic process"/>
    <property type="evidence" value="ECO:0007669"/>
    <property type="project" value="InterPro"/>
</dbReference>
<evidence type="ECO:0000256" key="1">
    <source>
        <dbReference type="ARBA" id="ARBA00010646"/>
    </source>
</evidence>
<evidence type="ECO:0000256" key="3">
    <source>
        <dbReference type="SAM" id="SignalP"/>
    </source>
</evidence>
<reference evidence="4 5" key="1">
    <citation type="journal article" date="2015" name="Genome Biol.">
        <title>Comparative genomics of Steinernema reveals deeply conserved gene regulatory networks.</title>
        <authorList>
            <person name="Dillman A.R."/>
            <person name="Macchietto M."/>
            <person name="Porter C.F."/>
            <person name="Rogers A."/>
            <person name="Williams B."/>
            <person name="Antoshechkin I."/>
            <person name="Lee M.M."/>
            <person name="Goodwin Z."/>
            <person name="Lu X."/>
            <person name="Lewis E.E."/>
            <person name="Goodrich-Blair H."/>
            <person name="Stock S.P."/>
            <person name="Adams B.J."/>
            <person name="Sternberg P.W."/>
            <person name="Mortazavi A."/>
        </authorList>
    </citation>
    <scope>NUCLEOTIDE SEQUENCE [LARGE SCALE GENOMIC DNA]</scope>
    <source>
        <strain evidence="4 5">ALL</strain>
    </source>
</reference>
<evidence type="ECO:0000256" key="2">
    <source>
        <dbReference type="ARBA" id="ARBA00022729"/>
    </source>
</evidence>
<dbReference type="Proteomes" id="UP000298663">
    <property type="component" value="Unassembled WGS sequence"/>
</dbReference>
<dbReference type="InterPro" id="IPR002053">
    <property type="entry name" value="Glyco_hydro_25"/>
</dbReference>
<reference evidence="4 5" key="2">
    <citation type="journal article" date="2019" name="G3 (Bethesda)">
        <title>Hybrid Assembly of the Genome of the Entomopathogenic Nematode Steinernema carpocapsae Identifies the X-Chromosome.</title>
        <authorList>
            <person name="Serra L."/>
            <person name="Macchietto M."/>
            <person name="Macias-Munoz A."/>
            <person name="McGill C.J."/>
            <person name="Rodriguez I.M."/>
            <person name="Rodriguez B."/>
            <person name="Murad R."/>
            <person name="Mortazavi A."/>
        </authorList>
    </citation>
    <scope>NUCLEOTIDE SEQUENCE [LARGE SCALE GENOMIC DNA]</scope>
    <source>
        <strain evidence="4 5">ALL</strain>
    </source>
</reference>
<sequence length="270" mass="30213">MKTLLFLSSAIALALAFGPPLDLKIAKDEKAAVSFKYAVDLSGPTSPGIMDCLYKNAYHTAFVRIYKPDGNGQVDQEAIKSIRNANSVRMGVEIYHTPAIQSNKPGAEQFTDVYNVLKNAGIFMRSIWLQVTSPNTWGSNQAYNIHFVSSFISEAHKHNVTVGIYTNWYDWSQITGSWSGWTAAQQIQLWYWNTNGLGPQAESSADFGDFRPFGGWNQATIKQFGLQSTSCGVNFNRNTYTSATPTVRYPLQRKRKEIAVGTTFLKNYYL</sequence>
<dbReference type="PROSITE" id="PS51904">
    <property type="entry name" value="GLYCOSYL_HYDROL_F25_2"/>
    <property type="match status" value="1"/>
</dbReference>
<keyword evidence="2 3" id="KW-0732">Signal</keyword>
<dbReference type="GO" id="GO:0003796">
    <property type="term" value="F:lysozyme activity"/>
    <property type="evidence" value="ECO:0007669"/>
    <property type="project" value="InterPro"/>
</dbReference>
<name>A0A4U5MH10_STECR</name>